<evidence type="ECO:0000313" key="9">
    <source>
        <dbReference type="Proteomes" id="UP001549146"/>
    </source>
</evidence>
<dbReference type="SMART" id="SM00563">
    <property type="entry name" value="PlsC"/>
    <property type="match status" value="1"/>
</dbReference>
<keyword evidence="8" id="KW-0012">Acyltransferase</keyword>
<dbReference type="EMBL" id="JBEPMO010000001">
    <property type="protein sequence ID" value="MET3730671.1"/>
    <property type="molecule type" value="Genomic_DNA"/>
</dbReference>
<keyword evidence="2" id="KW-1003">Cell membrane</keyword>
<dbReference type="Pfam" id="PF01553">
    <property type="entry name" value="Acyltransferase"/>
    <property type="match status" value="1"/>
</dbReference>
<feature type="transmembrane region" description="Helical" evidence="6">
    <location>
        <begin position="17"/>
        <end position="35"/>
    </location>
</feature>
<evidence type="ECO:0000256" key="1">
    <source>
        <dbReference type="ARBA" id="ARBA00004651"/>
    </source>
</evidence>
<evidence type="ECO:0000256" key="4">
    <source>
        <dbReference type="ARBA" id="ARBA00022989"/>
    </source>
</evidence>
<feature type="transmembrane region" description="Helical" evidence="6">
    <location>
        <begin position="386"/>
        <end position="405"/>
    </location>
</feature>
<evidence type="ECO:0000259" key="7">
    <source>
        <dbReference type="SMART" id="SM00563"/>
    </source>
</evidence>
<keyword evidence="4 6" id="KW-1133">Transmembrane helix</keyword>
<gene>
    <name evidence="8" type="ORF">ABID46_000223</name>
</gene>
<keyword evidence="3 6" id="KW-0812">Transmembrane</keyword>
<feature type="transmembrane region" description="Helical" evidence="6">
    <location>
        <begin position="816"/>
        <end position="845"/>
    </location>
</feature>
<comment type="caution">
    <text evidence="8">The sequence shown here is derived from an EMBL/GenBank/DDBJ whole genome shotgun (WGS) entry which is preliminary data.</text>
</comment>
<evidence type="ECO:0000256" key="5">
    <source>
        <dbReference type="ARBA" id="ARBA00023136"/>
    </source>
</evidence>
<dbReference type="Proteomes" id="UP001549146">
    <property type="component" value="Unassembled WGS sequence"/>
</dbReference>
<evidence type="ECO:0000256" key="2">
    <source>
        <dbReference type="ARBA" id="ARBA00022475"/>
    </source>
</evidence>
<feature type="transmembrane region" description="Helical" evidence="6">
    <location>
        <begin position="361"/>
        <end position="380"/>
    </location>
</feature>
<feature type="transmembrane region" description="Helical" evidence="6">
    <location>
        <begin position="436"/>
        <end position="455"/>
    </location>
</feature>
<dbReference type="Pfam" id="PF03176">
    <property type="entry name" value="MMPL"/>
    <property type="match status" value="2"/>
</dbReference>
<organism evidence="8 9">
    <name type="scientific">Moheibacter stercoris</name>
    <dbReference type="NCBI Taxonomy" id="1628251"/>
    <lineage>
        <taxon>Bacteria</taxon>
        <taxon>Pseudomonadati</taxon>
        <taxon>Bacteroidota</taxon>
        <taxon>Flavobacteriia</taxon>
        <taxon>Flavobacteriales</taxon>
        <taxon>Weeksellaceae</taxon>
        <taxon>Moheibacter</taxon>
    </lineage>
</organism>
<accession>A0ABV2LQ27</accession>
<sequence>MESFFIKVYHQLKKQKVLFFSVCLLVFVLLGYWASRMKFEEDISKLIPSNENSEIVSRVLQNVNFADKILFNIQSDSQNNLEALQAYTDSVASKFQDDPNVAKLQAKFDENQLMELMNFVSFNLPYYLDEADYAQIDSLLQPDSVSEKLEEAYSNILSPSGFVTTQMIREDPFGINFLGLKKFQHLQAADGFAIENGYLTHENGKNIFLFLTPKSGANETANNATLVEKIERTIQELNQEFAQQTIHAEFFGSTPVSVANAKRIKSDIILTLSISLILLFALFLYFYRKPHIPLIILVPAIFGSLLGMVVLYFLKGTISAISIGIGSVLLGLTLDYSLHILSHYRSTGDVSKLFRSTVKPLLICAIFTAADFLVLLFLKSDVLKDLGVFAAVSVLGAAVFALIFIPQVYSPNKELQVKQNTIIDRLAAYDFSRNKIFMAISILLILISLFTYRQVGFENDLNKLNYMPEQLKMAEKNLDELNNYSAKSIYLASYGKDYDEALEANSELFQNLQQEEKNKEILNFSSIGGILLSEKEQEEKIAKWKEFWNETRIENLRNQLISEGRKYGFKEHTFLPFYAKLEESYHPYNLAENEVLNNLFLNEFVKEENGLVTITSVLKTDQPNLEQLIKKFSSIDNTLVIDRKHLQETFLANLETDFNKLFFISSIVVFLILFLFFRSVELTLITNLPIFAGWFATLGMMGLFGLDFNAFNIIITTLIFGLGVDYSIFVTRGLIEKYTYGKDEMPAFRSGIIMSALATILCFGVLVFAKHPAIYSISWIPIIGLLVVVLMSFTLQPWLFRFFIQKPQDNGNTPRTIFNILMTFLTFGYFFVVGFILNILAQLLIPIIPISQKKKLQVFHSVMQKYFWGLIHGTPFIPIEEIGKENLDFKTPKIIIANHTSQLDTPTMGMLSKKAIFMVNNRVLQSKFFGKAIQMAGFYTSSEDYETGTKKMEEKIKDGYSIIIFPEGTRSKTSAIQRFHKGAFYLAEQLKLDIQPVLIRGNADLLPKEDNILKTGKMTLEYLPIIRHDDPSFGENYSHRTKRIGQYFKEKFIELKRKTEDENYFKKKLLYNYIYKPRYIQKSALAEFEQYKSIYHQILSIVPIESKIFHFGSGYGVLGFLLVYDSAKRTVAGWDEDSDKVQIAQNSFTVNRFAIYFVKEVPTYFKQFGHIILQNSKEYDRFKSFCNLEEWEEIFDQKEIKILKRKDARRF</sequence>
<dbReference type="GO" id="GO:0016746">
    <property type="term" value="F:acyltransferase activity"/>
    <property type="evidence" value="ECO:0007669"/>
    <property type="project" value="UniProtKB-KW"/>
</dbReference>
<dbReference type="RefSeq" id="WP_354505922.1">
    <property type="nucleotide sequence ID" value="NZ_JBEPMO010000001.1"/>
</dbReference>
<dbReference type="PANTHER" id="PTHR33406:SF13">
    <property type="entry name" value="MEMBRANE PROTEIN YDFJ"/>
    <property type="match status" value="1"/>
</dbReference>
<dbReference type="InterPro" id="IPR050545">
    <property type="entry name" value="Mycobact_MmpL"/>
</dbReference>
<feature type="transmembrane region" description="Helical" evidence="6">
    <location>
        <begin position="294"/>
        <end position="314"/>
    </location>
</feature>
<reference evidence="8 9" key="1">
    <citation type="submission" date="2024-06" db="EMBL/GenBank/DDBJ databases">
        <title>Genomic Encyclopedia of Type Strains, Phase IV (KMG-IV): sequencing the most valuable type-strain genomes for metagenomic binning, comparative biology and taxonomic classification.</title>
        <authorList>
            <person name="Goeker M."/>
        </authorList>
    </citation>
    <scope>NUCLEOTIDE SEQUENCE [LARGE SCALE GENOMIC DNA]</scope>
    <source>
        <strain evidence="8 9">DSM 29388</strain>
    </source>
</reference>
<keyword evidence="5 6" id="KW-0472">Membrane</keyword>
<feature type="transmembrane region" description="Helical" evidence="6">
    <location>
        <begin position="661"/>
        <end position="677"/>
    </location>
</feature>
<dbReference type="InterPro" id="IPR004869">
    <property type="entry name" value="MMPL_dom"/>
</dbReference>
<name>A0ABV2LQ27_9FLAO</name>
<evidence type="ECO:0000256" key="6">
    <source>
        <dbReference type="SAM" id="Phobius"/>
    </source>
</evidence>
<keyword evidence="9" id="KW-1185">Reference proteome</keyword>
<feature type="transmembrane region" description="Helical" evidence="6">
    <location>
        <begin position="320"/>
        <end position="341"/>
    </location>
</feature>
<proteinExistence type="predicted"/>
<feature type="domain" description="Phospholipid/glycerol acyltransferase" evidence="7">
    <location>
        <begin position="893"/>
        <end position="1002"/>
    </location>
</feature>
<dbReference type="SUPFAM" id="SSF82866">
    <property type="entry name" value="Multidrug efflux transporter AcrB transmembrane domain"/>
    <property type="match status" value="2"/>
</dbReference>
<feature type="transmembrane region" description="Helical" evidence="6">
    <location>
        <begin position="710"/>
        <end position="735"/>
    </location>
</feature>
<protein>
    <submittedName>
        <fullName evidence="8">1-acyl-sn-glycerol-3-phosphate acyltransferase</fullName>
    </submittedName>
</protein>
<feature type="transmembrane region" description="Helical" evidence="6">
    <location>
        <begin position="684"/>
        <end position="704"/>
    </location>
</feature>
<evidence type="ECO:0000256" key="3">
    <source>
        <dbReference type="ARBA" id="ARBA00022692"/>
    </source>
</evidence>
<dbReference type="CDD" id="cd07989">
    <property type="entry name" value="LPLAT_AGPAT-like"/>
    <property type="match status" value="1"/>
</dbReference>
<comment type="subcellular location">
    <subcellularLocation>
        <location evidence="1">Cell membrane</location>
        <topology evidence="1">Multi-pass membrane protein</topology>
    </subcellularLocation>
</comment>
<feature type="transmembrane region" description="Helical" evidence="6">
    <location>
        <begin position="747"/>
        <end position="768"/>
    </location>
</feature>
<evidence type="ECO:0000313" key="8">
    <source>
        <dbReference type="EMBL" id="MET3730671.1"/>
    </source>
</evidence>
<dbReference type="PANTHER" id="PTHR33406">
    <property type="entry name" value="MEMBRANE PROTEIN MJ1562-RELATED"/>
    <property type="match status" value="1"/>
</dbReference>
<feature type="transmembrane region" description="Helical" evidence="6">
    <location>
        <begin position="268"/>
        <end position="287"/>
    </location>
</feature>
<keyword evidence="8" id="KW-0808">Transferase</keyword>
<dbReference type="InterPro" id="IPR002123">
    <property type="entry name" value="Plipid/glycerol_acylTrfase"/>
</dbReference>
<dbReference type="SUPFAM" id="SSF69593">
    <property type="entry name" value="Glycerol-3-phosphate (1)-acyltransferase"/>
    <property type="match status" value="1"/>
</dbReference>
<feature type="transmembrane region" description="Helical" evidence="6">
    <location>
        <begin position="774"/>
        <end position="795"/>
    </location>
</feature>
<dbReference type="Gene3D" id="1.20.1640.10">
    <property type="entry name" value="Multidrug efflux transporter AcrB transmembrane domain"/>
    <property type="match status" value="2"/>
</dbReference>